<dbReference type="InterPro" id="IPR028098">
    <property type="entry name" value="Glyco_trans_4-like_N"/>
</dbReference>
<protein>
    <submittedName>
        <fullName evidence="5">Glycosyltransferase family 4 protein</fullName>
        <ecNumber evidence="5">2.4.-.-</ecNumber>
    </submittedName>
</protein>
<dbReference type="EC" id="2.4.-.-" evidence="5"/>
<dbReference type="Gene3D" id="3.40.50.2000">
    <property type="entry name" value="Glycogen Phosphorylase B"/>
    <property type="match status" value="2"/>
</dbReference>
<dbReference type="PANTHER" id="PTHR45947">
    <property type="entry name" value="SULFOQUINOVOSYL TRANSFERASE SQD2"/>
    <property type="match status" value="1"/>
</dbReference>
<feature type="domain" description="Glycosyltransferase subfamily 4-like N-terminal" evidence="4">
    <location>
        <begin position="29"/>
        <end position="189"/>
    </location>
</feature>
<keyword evidence="2 5" id="KW-0808">Transferase</keyword>
<proteinExistence type="predicted"/>
<accession>A0ABW8AGY7</accession>
<dbReference type="RefSeq" id="WP_398273813.1">
    <property type="nucleotide sequence ID" value="NZ_JBITLV010000001.1"/>
</dbReference>
<name>A0ABW8AGY7_9ACTN</name>
<evidence type="ECO:0000256" key="1">
    <source>
        <dbReference type="ARBA" id="ARBA00022676"/>
    </source>
</evidence>
<keyword evidence="1 5" id="KW-0328">Glycosyltransferase</keyword>
<dbReference type="EMBL" id="JBITLV010000001">
    <property type="protein sequence ID" value="MFI7585619.1"/>
    <property type="molecule type" value="Genomic_DNA"/>
</dbReference>
<evidence type="ECO:0000313" key="5">
    <source>
        <dbReference type="EMBL" id="MFI7585619.1"/>
    </source>
</evidence>
<gene>
    <name evidence="5" type="ORF">ACIB24_00925</name>
</gene>
<dbReference type="InterPro" id="IPR050194">
    <property type="entry name" value="Glycosyltransferase_grp1"/>
</dbReference>
<dbReference type="InterPro" id="IPR001296">
    <property type="entry name" value="Glyco_trans_1"/>
</dbReference>
<reference evidence="5 6" key="1">
    <citation type="submission" date="2024-10" db="EMBL/GenBank/DDBJ databases">
        <title>The Natural Products Discovery Center: Release of the First 8490 Sequenced Strains for Exploring Actinobacteria Biosynthetic Diversity.</title>
        <authorList>
            <person name="Kalkreuter E."/>
            <person name="Kautsar S.A."/>
            <person name="Yang D."/>
            <person name="Bader C.D."/>
            <person name="Teijaro C.N."/>
            <person name="Fluegel L."/>
            <person name="Davis C.M."/>
            <person name="Simpson J.R."/>
            <person name="Lauterbach L."/>
            <person name="Steele A.D."/>
            <person name="Gui C."/>
            <person name="Meng S."/>
            <person name="Li G."/>
            <person name="Viehrig K."/>
            <person name="Ye F."/>
            <person name="Su P."/>
            <person name="Kiefer A.F."/>
            <person name="Nichols A."/>
            <person name="Cepeda A.J."/>
            <person name="Yan W."/>
            <person name="Fan B."/>
            <person name="Jiang Y."/>
            <person name="Adhikari A."/>
            <person name="Zheng C.-J."/>
            <person name="Schuster L."/>
            <person name="Cowan T.M."/>
            <person name="Smanski M.J."/>
            <person name="Chevrette M.G."/>
            <person name="De Carvalho L.P.S."/>
            <person name="Shen B."/>
        </authorList>
    </citation>
    <scope>NUCLEOTIDE SEQUENCE [LARGE SCALE GENOMIC DNA]</scope>
    <source>
        <strain evidence="5 6">NPDC049639</strain>
    </source>
</reference>
<dbReference type="Pfam" id="PF00534">
    <property type="entry name" value="Glycos_transf_1"/>
    <property type="match status" value="1"/>
</dbReference>
<dbReference type="SUPFAM" id="SSF53756">
    <property type="entry name" value="UDP-Glycosyltransferase/glycogen phosphorylase"/>
    <property type="match status" value="1"/>
</dbReference>
<dbReference type="GO" id="GO:0016757">
    <property type="term" value="F:glycosyltransferase activity"/>
    <property type="evidence" value="ECO:0007669"/>
    <property type="project" value="UniProtKB-KW"/>
</dbReference>
<sequence>MRRDDVQNLAPGRRLRVAVVTESFLPTRNGVTTSVCRVLEHLRARGHDAVVVCPGPAPESYAGAPVVTVPAVRFRQFPVGLPTPALRRTLRSFAPDVVHLASPFVLGARGARAAARLELPAVAVFQTDVAGFAKTYHLGALSGLAWRWVRRIHATADLTLAPSTATLSALESHAVPRLRHWARGVDGDRFRPGRRVAPGVVAARKAMAPHGETIVGYIGRVAPEKRVERLAALADVPGVKLVVGGDGPARATVERALRRQDATFLGWLDGDRLADAYALLDVFVHTGTEETFGQTLQEAQASGLPVVAPGCGGPLDLVRPGVNGLLYEPEDDAGLAAAVATIAGDPLLRARMSLAARSGVEHRSWEALGDELIGHYRTAIGERPAVPLVEGA</sequence>
<keyword evidence="6" id="KW-1185">Reference proteome</keyword>
<organism evidence="5 6">
    <name type="scientific">Spongisporangium articulatum</name>
    <dbReference type="NCBI Taxonomy" id="3362603"/>
    <lineage>
        <taxon>Bacteria</taxon>
        <taxon>Bacillati</taxon>
        <taxon>Actinomycetota</taxon>
        <taxon>Actinomycetes</taxon>
        <taxon>Kineosporiales</taxon>
        <taxon>Kineosporiaceae</taxon>
        <taxon>Spongisporangium</taxon>
    </lineage>
</organism>
<evidence type="ECO:0000313" key="6">
    <source>
        <dbReference type="Proteomes" id="UP001612915"/>
    </source>
</evidence>
<dbReference type="Proteomes" id="UP001612915">
    <property type="component" value="Unassembled WGS sequence"/>
</dbReference>
<dbReference type="PANTHER" id="PTHR45947:SF3">
    <property type="entry name" value="SULFOQUINOVOSYL TRANSFERASE SQD2"/>
    <property type="match status" value="1"/>
</dbReference>
<comment type="caution">
    <text evidence="5">The sequence shown here is derived from an EMBL/GenBank/DDBJ whole genome shotgun (WGS) entry which is preliminary data.</text>
</comment>
<evidence type="ECO:0000256" key="2">
    <source>
        <dbReference type="ARBA" id="ARBA00022679"/>
    </source>
</evidence>
<evidence type="ECO:0000259" key="3">
    <source>
        <dbReference type="Pfam" id="PF00534"/>
    </source>
</evidence>
<dbReference type="CDD" id="cd03814">
    <property type="entry name" value="GT4-like"/>
    <property type="match status" value="1"/>
</dbReference>
<evidence type="ECO:0000259" key="4">
    <source>
        <dbReference type="Pfam" id="PF13439"/>
    </source>
</evidence>
<dbReference type="Pfam" id="PF13439">
    <property type="entry name" value="Glyco_transf_4"/>
    <property type="match status" value="1"/>
</dbReference>
<feature type="domain" description="Glycosyl transferase family 1" evidence="3">
    <location>
        <begin position="208"/>
        <end position="357"/>
    </location>
</feature>